<dbReference type="Pfam" id="PF00496">
    <property type="entry name" value="SBP_bac_5"/>
    <property type="match status" value="1"/>
</dbReference>
<dbReference type="InterPro" id="IPR000914">
    <property type="entry name" value="SBP_5_dom"/>
</dbReference>
<gene>
    <name evidence="6" type="ORF">ACFP1Z_02685</name>
</gene>
<evidence type="ECO:0000313" key="7">
    <source>
        <dbReference type="Proteomes" id="UP001596083"/>
    </source>
</evidence>
<evidence type="ECO:0000256" key="3">
    <source>
        <dbReference type="ARBA" id="ARBA00022448"/>
    </source>
</evidence>
<dbReference type="PROSITE" id="PS51257">
    <property type="entry name" value="PROKAR_LIPOPROTEIN"/>
    <property type="match status" value="1"/>
</dbReference>
<organism evidence="6 7">
    <name type="scientific">Streptomyces gamaensis</name>
    <dbReference type="NCBI Taxonomy" id="1763542"/>
    <lineage>
        <taxon>Bacteria</taxon>
        <taxon>Bacillati</taxon>
        <taxon>Actinomycetota</taxon>
        <taxon>Actinomycetes</taxon>
        <taxon>Kitasatosporales</taxon>
        <taxon>Streptomycetaceae</taxon>
        <taxon>Streptomyces</taxon>
    </lineage>
</organism>
<protein>
    <submittedName>
        <fullName evidence="6">ABC transporter substrate-binding protein</fullName>
    </submittedName>
</protein>
<comment type="subcellular location">
    <subcellularLocation>
        <location evidence="1">Cell envelope</location>
    </subcellularLocation>
</comment>
<proteinExistence type="inferred from homology"/>
<dbReference type="PANTHER" id="PTHR30290:SF10">
    <property type="entry name" value="PERIPLASMIC OLIGOPEPTIDE-BINDING PROTEIN-RELATED"/>
    <property type="match status" value="1"/>
</dbReference>
<accession>A0ABW0YRB2</accession>
<dbReference type="PANTHER" id="PTHR30290">
    <property type="entry name" value="PERIPLASMIC BINDING COMPONENT OF ABC TRANSPORTER"/>
    <property type="match status" value="1"/>
</dbReference>
<dbReference type="RefSeq" id="WP_390314104.1">
    <property type="nucleotide sequence ID" value="NZ_JBHSPB010000001.1"/>
</dbReference>
<dbReference type="EMBL" id="JBHSPB010000001">
    <property type="protein sequence ID" value="MFC5719090.1"/>
    <property type="molecule type" value="Genomic_DNA"/>
</dbReference>
<dbReference type="InterPro" id="IPR030678">
    <property type="entry name" value="Peptide/Ni-bd"/>
</dbReference>
<keyword evidence="4" id="KW-0732">Signal</keyword>
<evidence type="ECO:0000256" key="4">
    <source>
        <dbReference type="ARBA" id="ARBA00022729"/>
    </source>
</evidence>
<evidence type="ECO:0000259" key="5">
    <source>
        <dbReference type="Pfam" id="PF00496"/>
    </source>
</evidence>
<comment type="similarity">
    <text evidence="2">Belongs to the bacterial solute-binding protein 5 family.</text>
</comment>
<dbReference type="SUPFAM" id="SSF53850">
    <property type="entry name" value="Periplasmic binding protein-like II"/>
    <property type="match status" value="1"/>
</dbReference>
<dbReference type="Gene3D" id="3.40.190.10">
    <property type="entry name" value="Periplasmic binding protein-like II"/>
    <property type="match status" value="1"/>
</dbReference>
<dbReference type="Proteomes" id="UP001596083">
    <property type="component" value="Unassembled WGS sequence"/>
</dbReference>
<feature type="domain" description="Solute-binding protein family 5" evidence="5">
    <location>
        <begin position="79"/>
        <end position="436"/>
    </location>
</feature>
<comment type="caution">
    <text evidence="6">The sequence shown here is derived from an EMBL/GenBank/DDBJ whole genome shotgun (WGS) entry which is preliminary data.</text>
</comment>
<dbReference type="InterPro" id="IPR039424">
    <property type="entry name" value="SBP_5"/>
</dbReference>
<evidence type="ECO:0000256" key="2">
    <source>
        <dbReference type="ARBA" id="ARBA00005695"/>
    </source>
</evidence>
<dbReference type="PIRSF" id="PIRSF002741">
    <property type="entry name" value="MppA"/>
    <property type="match status" value="1"/>
</dbReference>
<name>A0ABW0YRB2_9ACTN</name>
<sequence>MRGVRARAGATAGALLLAGGAAGCGAVGLGSAETRPVTVGTTDTVTTLDPAGAYDAGSWNLYSNLYQSLLTFAPGSATPVPDAARRCGFHGDELLVYSCELRDGLTFADGHRLTARDVKFSFDRVRRIASPQGPAPLLRNLDGVEASGARVTFRLRTPDATFPFKIATGAGSIVDSARYPADRLRTGQTADGSGPYVLKRYVPGHSAELEPNGRYRGAVEQGGGEVVVRYFPDSGGLSEAWRRHTVEVAARQLRPADIARQKTSDAHVRMVDSPGSEIRSMVFNVREGAPAAPAAVRRAVASLVDREALARDVHLRTVEPLYSIVPQGFTGHATPFYDDCPRPDPERARSLLRQAGIRTPVAFTLAHSRGAAAQEEAALLKQQLESSGLFEVEVRRVEWQEFQQGYAAGAYDAYLIGWLADYPDPDTFAAPLVGKDSSLHTGYSSDRIEELIRATERSPQRGRAAGDFRALQKTVAADVPLLPLWQKKNYVLGDPGISGTQYLSDGTGIWRLWRLGRI</sequence>
<evidence type="ECO:0000313" key="6">
    <source>
        <dbReference type="EMBL" id="MFC5719090.1"/>
    </source>
</evidence>
<dbReference type="Gene3D" id="3.10.105.10">
    <property type="entry name" value="Dipeptide-binding Protein, Domain 3"/>
    <property type="match status" value="1"/>
</dbReference>
<evidence type="ECO:0000256" key="1">
    <source>
        <dbReference type="ARBA" id="ARBA00004196"/>
    </source>
</evidence>
<reference evidence="7" key="1">
    <citation type="journal article" date="2019" name="Int. J. Syst. Evol. Microbiol.">
        <title>The Global Catalogue of Microorganisms (GCM) 10K type strain sequencing project: providing services to taxonomists for standard genome sequencing and annotation.</title>
        <authorList>
            <consortium name="The Broad Institute Genomics Platform"/>
            <consortium name="The Broad Institute Genome Sequencing Center for Infectious Disease"/>
            <person name="Wu L."/>
            <person name="Ma J."/>
        </authorList>
    </citation>
    <scope>NUCLEOTIDE SEQUENCE [LARGE SCALE GENOMIC DNA]</scope>
    <source>
        <strain evidence="7">CGMCC 4.7304</strain>
    </source>
</reference>
<keyword evidence="7" id="KW-1185">Reference proteome</keyword>
<keyword evidence="3" id="KW-0813">Transport</keyword>